<dbReference type="EMBL" id="SRSF01000006">
    <property type="protein sequence ID" value="THH37701.1"/>
    <property type="molecule type" value="Genomic_DNA"/>
</dbReference>
<proteinExistence type="predicted"/>
<evidence type="ECO:0000256" key="1">
    <source>
        <dbReference type="SAM" id="SignalP"/>
    </source>
</evidence>
<protein>
    <recommendedName>
        <fullName evidence="4">Lipoprotein</fullName>
    </recommendedName>
</protein>
<evidence type="ECO:0008006" key="4">
    <source>
        <dbReference type="Google" id="ProtNLM"/>
    </source>
</evidence>
<name>A0A4S4NHM5_9BACT</name>
<sequence length="165" mass="18306">MSSLFSLLPLLLCMGLCFFSCDDPEAVLPVSGVDAETLVENYNANIGDQELEEARAFCAIGTVSEVEFKPRSDGDEVLHFVFRDDDLERSFTFALEEKLDFPEEIDRAKVVFLGHQMIVADLDGHFYVHLYVPEAAEDNLLPGLPYVEGNGLGVATEEEPVLQES</sequence>
<reference evidence="2 3" key="1">
    <citation type="submission" date="2019-04" db="EMBL/GenBank/DDBJ databases">
        <title>Lewinella litorea sp. nov., isolated from a marine sand.</title>
        <authorList>
            <person name="Yoon J.-H."/>
        </authorList>
    </citation>
    <scope>NUCLEOTIDE SEQUENCE [LARGE SCALE GENOMIC DNA]</scope>
    <source>
        <strain evidence="2 3">HSMS-39</strain>
    </source>
</reference>
<dbReference type="OrthoDB" id="1493748at2"/>
<dbReference type="RefSeq" id="WP_136459894.1">
    <property type="nucleotide sequence ID" value="NZ_SRSF01000006.1"/>
</dbReference>
<comment type="caution">
    <text evidence="2">The sequence shown here is derived from an EMBL/GenBank/DDBJ whole genome shotgun (WGS) entry which is preliminary data.</text>
</comment>
<accession>A0A4S4NHM5</accession>
<organism evidence="2 3">
    <name type="scientific">Neolewinella litorea</name>
    <dbReference type="NCBI Taxonomy" id="2562452"/>
    <lineage>
        <taxon>Bacteria</taxon>
        <taxon>Pseudomonadati</taxon>
        <taxon>Bacteroidota</taxon>
        <taxon>Saprospiria</taxon>
        <taxon>Saprospirales</taxon>
        <taxon>Lewinellaceae</taxon>
        <taxon>Neolewinella</taxon>
    </lineage>
</organism>
<dbReference type="AlphaFoldDB" id="A0A4S4NHM5"/>
<evidence type="ECO:0000313" key="3">
    <source>
        <dbReference type="Proteomes" id="UP000308528"/>
    </source>
</evidence>
<feature type="signal peptide" evidence="1">
    <location>
        <begin position="1"/>
        <end position="22"/>
    </location>
</feature>
<keyword evidence="1" id="KW-0732">Signal</keyword>
<feature type="chain" id="PRO_5020989632" description="Lipoprotein" evidence="1">
    <location>
        <begin position="23"/>
        <end position="165"/>
    </location>
</feature>
<keyword evidence="3" id="KW-1185">Reference proteome</keyword>
<dbReference type="Proteomes" id="UP000308528">
    <property type="component" value="Unassembled WGS sequence"/>
</dbReference>
<evidence type="ECO:0000313" key="2">
    <source>
        <dbReference type="EMBL" id="THH37701.1"/>
    </source>
</evidence>
<gene>
    <name evidence="2" type="ORF">E4021_13480</name>
</gene>